<sequence length="369" mass="40046">MSDSEETQQGFSLEKTLEIPSRISSLAFGHAGHLFAGADDGSFRIYDLSAFKVLKGVRGLGAEVSSIVCVKKPGSDLRDAWIIHGKYISKFQMDSPKMIQTLEDAVATIQVSQDDNEILNELALNANKSHLAFTLDSGVVGVVDLSDKTITRMQTKHDSVCDTVKFVPDRPRELISGGYDTILLHFDYVQGKVLSRRQMDPYTEEGGVSLSPPFILSTAMSATGVLAAGTADGRLFVGFGGEKSSVKGSKKKSKKWEGLEEDETVLVKVAEGPIVAMAFADSRRLITSTLLGVITEYHIFYDQAEASVVIQQSWQQDSPGLTKVNALIADDKRIIVGGFSGKGRGVIEIWKQDTAAAKKDKELSRPPSP</sequence>
<dbReference type="PANTHER" id="PTHR44666:SF1">
    <property type="entry name" value="WD REPEAT-CONTAINING PROTEIN 53"/>
    <property type="match status" value="1"/>
</dbReference>
<evidence type="ECO:0000313" key="1">
    <source>
        <dbReference type="EMBL" id="KAF8912110.1"/>
    </source>
</evidence>
<protein>
    <submittedName>
        <fullName evidence="1">WD40-repeat-containing domain protein</fullName>
    </submittedName>
</protein>
<dbReference type="PANTHER" id="PTHR44666">
    <property type="entry name" value="WD REPEAT-CONTAINING PROTEIN 53"/>
    <property type="match status" value="1"/>
</dbReference>
<keyword evidence="2" id="KW-1185">Reference proteome</keyword>
<evidence type="ECO:0000313" key="2">
    <source>
        <dbReference type="Proteomes" id="UP000724874"/>
    </source>
</evidence>
<comment type="caution">
    <text evidence="1">The sequence shown here is derived from an EMBL/GenBank/DDBJ whole genome shotgun (WGS) entry which is preliminary data.</text>
</comment>
<dbReference type="OrthoDB" id="2161379at2759"/>
<dbReference type="Gene3D" id="2.130.10.10">
    <property type="entry name" value="YVTN repeat-like/Quinoprotein amine dehydrogenase"/>
    <property type="match status" value="1"/>
</dbReference>
<accession>A0A9P5P188</accession>
<dbReference type="Proteomes" id="UP000724874">
    <property type="component" value="Unassembled WGS sequence"/>
</dbReference>
<dbReference type="InterPro" id="IPR015943">
    <property type="entry name" value="WD40/YVTN_repeat-like_dom_sf"/>
</dbReference>
<reference evidence="1" key="1">
    <citation type="submission" date="2020-11" db="EMBL/GenBank/DDBJ databases">
        <authorList>
            <consortium name="DOE Joint Genome Institute"/>
            <person name="Ahrendt S."/>
            <person name="Riley R."/>
            <person name="Andreopoulos W."/>
            <person name="LaButti K."/>
            <person name="Pangilinan J."/>
            <person name="Ruiz-duenas F.J."/>
            <person name="Barrasa J.M."/>
            <person name="Sanchez-Garcia M."/>
            <person name="Camarero S."/>
            <person name="Miyauchi S."/>
            <person name="Serrano A."/>
            <person name="Linde D."/>
            <person name="Babiker R."/>
            <person name="Drula E."/>
            <person name="Ayuso-Fernandez I."/>
            <person name="Pacheco R."/>
            <person name="Padilla G."/>
            <person name="Ferreira P."/>
            <person name="Barriuso J."/>
            <person name="Kellner H."/>
            <person name="Castanera R."/>
            <person name="Alfaro M."/>
            <person name="Ramirez L."/>
            <person name="Pisabarro A.G."/>
            <person name="Kuo A."/>
            <person name="Tritt A."/>
            <person name="Lipzen A."/>
            <person name="He G."/>
            <person name="Yan M."/>
            <person name="Ng V."/>
            <person name="Cullen D."/>
            <person name="Martin F."/>
            <person name="Rosso M.-N."/>
            <person name="Henrissat B."/>
            <person name="Hibbett D."/>
            <person name="Martinez A.T."/>
            <person name="Grigoriev I.V."/>
        </authorList>
    </citation>
    <scope>NUCLEOTIDE SEQUENCE</scope>
    <source>
        <strain evidence="1">AH 44721</strain>
    </source>
</reference>
<dbReference type="InterPro" id="IPR036322">
    <property type="entry name" value="WD40_repeat_dom_sf"/>
</dbReference>
<proteinExistence type="predicted"/>
<dbReference type="InterPro" id="IPR042453">
    <property type="entry name" value="WDR53"/>
</dbReference>
<gene>
    <name evidence="1" type="ORF">CPB84DRAFT_1671311</name>
</gene>
<dbReference type="AlphaFoldDB" id="A0A9P5P188"/>
<organism evidence="1 2">
    <name type="scientific">Gymnopilus junonius</name>
    <name type="common">Spectacular rustgill mushroom</name>
    <name type="synonym">Gymnopilus spectabilis subsp. junonius</name>
    <dbReference type="NCBI Taxonomy" id="109634"/>
    <lineage>
        <taxon>Eukaryota</taxon>
        <taxon>Fungi</taxon>
        <taxon>Dikarya</taxon>
        <taxon>Basidiomycota</taxon>
        <taxon>Agaricomycotina</taxon>
        <taxon>Agaricomycetes</taxon>
        <taxon>Agaricomycetidae</taxon>
        <taxon>Agaricales</taxon>
        <taxon>Agaricineae</taxon>
        <taxon>Hymenogastraceae</taxon>
        <taxon>Gymnopilus</taxon>
    </lineage>
</organism>
<name>A0A9P5P188_GYMJU</name>
<dbReference type="SUPFAM" id="SSF50978">
    <property type="entry name" value="WD40 repeat-like"/>
    <property type="match status" value="1"/>
</dbReference>
<dbReference type="InterPro" id="IPR001680">
    <property type="entry name" value="WD40_rpt"/>
</dbReference>
<dbReference type="EMBL" id="JADNYJ010000003">
    <property type="protein sequence ID" value="KAF8912110.1"/>
    <property type="molecule type" value="Genomic_DNA"/>
</dbReference>
<dbReference type="SMART" id="SM00320">
    <property type="entry name" value="WD40"/>
    <property type="match status" value="2"/>
</dbReference>